<keyword evidence="3" id="KW-0804">Transcription</keyword>
<evidence type="ECO:0000256" key="3">
    <source>
        <dbReference type="ARBA" id="ARBA00023163"/>
    </source>
</evidence>
<dbReference type="InterPro" id="IPR009057">
    <property type="entry name" value="Homeodomain-like_sf"/>
</dbReference>
<keyword evidence="2" id="KW-0238">DNA-binding</keyword>
<comment type="caution">
    <text evidence="5">The sequence shown here is derived from an EMBL/GenBank/DDBJ whole genome shotgun (WGS) entry which is preliminary data.</text>
</comment>
<dbReference type="PROSITE" id="PS01124">
    <property type="entry name" value="HTH_ARAC_FAMILY_2"/>
    <property type="match status" value="1"/>
</dbReference>
<organism evidence="5 6">
    <name type="scientific">Pedobacter petrophilus</name>
    <dbReference type="NCBI Taxonomy" id="1908241"/>
    <lineage>
        <taxon>Bacteria</taxon>
        <taxon>Pseudomonadati</taxon>
        <taxon>Bacteroidota</taxon>
        <taxon>Sphingobacteriia</taxon>
        <taxon>Sphingobacteriales</taxon>
        <taxon>Sphingobacteriaceae</taxon>
        <taxon>Pedobacter</taxon>
    </lineage>
</organism>
<gene>
    <name evidence="5" type="ORF">GJU39_21015</name>
</gene>
<evidence type="ECO:0000259" key="4">
    <source>
        <dbReference type="PROSITE" id="PS01124"/>
    </source>
</evidence>
<evidence type="ECO:0000256" key="2">
    <source>
        <dbReference type="ARBA" id="ARBA00023125"/>
    </source>
</evidence>
<evidence type="ECO:0000313" key="5">
    <source>
        <dbReference type="EMBL" id="MRX78564.1"/>
    </source>
</evidence>
<keyword evidence="6" id="KW-1185">Reference proteome</keyword>
<dbReference type="Gene3D" id="1.10.10.60">
    <property type="entry name" value="Homeodomain-like"/>
    <property type="match status" value="1"/>
</dbReference>
<dbReference type="SUPFAM" id="SSF46689">
    <property type="entry name" value="Homeodomain-like"/>
    <property type="match status" value="1"/>
</dbReference>
<feature type="domain" description="HTH araC/xylS-type" evidence="4">
    <location>
        <begin position="199"/>
        <end position="297"/>
    </location>
</feature>
<dbReference type="Pfam" id="PF12833">
    <property type="entry name" value="HTH_18"/>
    <property type="match status" value="1"/>
</dbReference>
<dbReference type="PANTHER" id="PTHR43280:SF32">
    <property type="entry name" value="TRANSCRIPTIONAL REGULATORY PROTEIN"/>
    <property type="match status" value="1"/>
</dbReference>
<dbReference type="OrthoDB" id="2585681at2"/>
<dbReference type="Proteomes" id="UP000487757">
    <property type="component" value="Unassembled WGS sequence"/>
</dbReference>
<dbReference type="SMART" id="SM00342">
    <property type="entry name" value="HTH_ARAC"/>
    <property type="match status" value="1"/>
</dbReference>
<proteinExistence type="predicted"/>
<dbReference type="AlphaFoldDB" id="A0A7K0G5B1"/>
<keyword evidence="1" id="KW-0805">Transcription regulation</keyword>
<dbReference type="GO" id="GO:0043565">
    <property type="term" value="F:sequence-specific DNA binding"/>
    <property type="evidence" value="ECO:0007669"/>
    <property type="project" value="InterPro"/>
</dbReference>
<reference evidence="5 6" key="1">
    <citation type="submission" date="2019-11" db="EMBL/GenBank/DDBJ databases">
        <title>Pedobacter petrophilus genome.</title>
        <authorList>
            <person name="Feldbauer M.J."/>
            <person name="Newman J.D."/>
        </authorList>
    </citation>
    <scope>NUCLEOTIDE SEQUENCE [LARGE SCALE GENOMIC DNA]</scope>
    <source>
        <strain evidence="5 6">LMG 29686</strain>
    </source>
</reference>
<evidence type="ECO:0000313" key="6">
    <source>
        <dbReference type="Proteomes" id="UP000487757"/>
    </source>
</evidence>
<dbReference type="GO" id="GO:0003700">
    <property type="term" value="F:DNA-binding transcription factor activity"/>
    <property type="evidence" value="ECO:0007669"/>
    <property type="project" value="InterPro"/>
</dbReference>
<sequence>MDGTHCFFKFSSLITTLNRVIFDTMVFTNESSELLSVLELNNNNKNIFFDPQLTDKTILWNTGECLTITIDHINYQVLKNEVLFLTEFHKIDHAEIHSARMVRFNKSFFCMIDQDSQVGSKGLLFYGPNHIQKVLLDQASVQNFEILWKTFRAEMLEKNVLQKEMLESILKRMLILSVRIIRNTTFLNSVQTAQVDLMREFNYLVEIHFLEHHDVAFYASMLNKSPKTLSNLFSSVFNRSPVTIIHDRIMIHARRQINYTNLSIKEIAHKLGYQDIQTFSRFFKNRQGISPAQYRKRLKIIVT</sequence>
<dbReference type="InterPro" id="IPR018060">
    <property type="entry name" value="HTH_AraC"/>
</dbReference>
<dbReference type="PRINTS" id="PR00032">
    <property type="entry name" value="HTHARAC"/>
</dbReference>
<dbReference type="EMBL" id="WKKH01000059">
    <property type="protein sequence ID" value="MRX78564.1"/>
    <property type="molecule type" value="Genomic_DNA"/>
</dbReference>
<protein>
    <submittedName>
        <fullName evidence="5">Helix-turn-helix domain-containing protein</fullName>
    </submittedName>
</protein>
<accession>A0A7K0G5B1</accession>
<evidence type="ECO:0000256" key="1">
    <source>
        <dbReference type="ARBA" id="ARBA00023015"/>
    </source>
</evidence>
<name>A0A7K0G5B1_9SPHI</name>
<dbReference type="PANTHER" id="PTHR43280">
    <property type="entry name" value="ARAC-FAMILY TRANSCRIPTIONAL REGULATOR"/>
    <property type="match status" value="1"/>
</dbReference>
<dbReference type="InterPro" id="IPR020449">
    <property type="entry name" value="Tscrpt_reg_AraC-type_HTH"/>
</dbReference>